<feature type="domain" description="Malonyl-CoA:ACP transacylase (MAT)" evidence="6">
    <location>
        <begin position="6"/>
        <end position="297"/>
    </location>
</feature>
<gene>
    <name evidence="7" type="ORF">ERL59_19240</name>
</gene>
<dbReference type="RefSeq" id="WP_160647903.1">
    <property type="nucleotide sequence ID" value="NZ_SIJB01000056.1"/>
</dbReference>
<keyword evidence="2 4" id="KW-0012">Acyltransferase</keyword>
<dbReference type="SUPFAM" id="SSF52151">
    <property type="entry name" value="FabD/lysophospholipase-like"/>
    <property type="match status" value="1"/>
</dbReference>
<feature type="active site" evidence="5">
    <location>
        <position position="199"/>
    </location>
</feature>
<dbReference type="InterPro" id="IPR050858">
    <property type="entry name" value="Mal-CoA-ACP_Trans/PKS_FabD"/>
</dbReference>
<accession>A0A6N9Q886</accession>
<organism evidence="7 8">
    <name type="scientific">Chengkuizengella marina</name>
    <dbReference type="NCBI Taxonomy" id="2507566"/>
    <lineage>
        <taxon>Bacteria</taxon>
        <taxon>Bacillati</taxon>
        <taxon>Bacillota</taxon>
        <taxon>Bacilli</taxon>
        <taxon>Bacillales</taxon>
        <taxon>Paenibacillaceae</taxon>
        <taxon>Chengkuizengella</taxon>
    </lineage>
</organism>
<dbReference type="InterPro" id="IPR024925">
    <property type="entry name" value="Malonyl_CoA-ACP_transAc"/>
</dbReference>
<evidence type="ECO:0000259" key="6">
    <source>
        <dbReference type="SMART" id="SM00827"/>
    </source>
</evidence>
<dbReference type="Proteomes" id="UP000448943">
    <property type="component" value="Unassembled WGS sequence"/>
</dbReference>
<dbReference type="OrthoDB" id="9805460at2"/>
<evidence type="ECO:0000256" key="3">
    <source>
        <dbReference type="ARBA" id="ARBA00048462"/>
    </source>
</evidence>
<evidence type="ECO:0000256" key="5">
    <source>
        <dbReference type="PIRSR" id="PIRSR000446-1"/>
    </source>
</evidence>
<dbReference type="InterPro" id="IPR014043">
    <property type="entry name" value="Acyl_transferase_dom"/>
</dbReference>
<dbReference type="Gene3D" id="3.30.70.250">
    <property type="entry name" value="Malonyl-CoA ACP transacylase, ACP-binding"/>
    <property type="match status" value="1"/>
</dbReference>
<dbReference type="PANTHER" id="PTHR42681">
    <property type="entry name" value="MALONYL-COA-ACYL CARRIER PROTEIN TRANSACYLASE, MITOCHONDRIAL"/>
    <property type="match status" value="1"/>
</dbReference>
<proteinExistence type="inferred from homology"/>
<evidence type="ECO:0000256" key="1">
    <source>
        <dbReference type="ARBA" id="ARBA00022679"/>
    </source>
</evidence>
<dbReference type="PANTHER" id="PTHR42681:SF1">
    <property type="entry name" value="MALONYL-COA-ACYL CARRIER PROTEIN TRANSACYLASE, MITOCHONDRIAL"/>
    <property type="match status" value="1"/>
</dbReference>
<dbReference type="PIRSF" id="PIRSF000446">
    <property type="entry name" value="Mct"/>
    <property type="match status" value="1"/>
</dbReference>
<name>A0A6N9Q886_9BACL</name>
<dbReference type="Gene3D" id="3.40.366.10">
    <property type="entry name" value="Malonyl-Coenzyme A Acyl Carrier Protein, domain 2"/>
    <property type="match status" value="1"/>
</dbReference>
<dbReference type="EMBL" id="SIJB01000056">
    <property type="protein sequence ID" value="NBI31087.1"/>
    <property type="molecule type" value="Genomic_DNA"/>
</dbReference>
<evidence type="ECO:0000313" key="7">
    <source>
        <dbReference type="EMBL" id="NBI31087.1"/>
    </source>
</evidence>
<dbReference type="InterPro" id="IPR016035">
    <property type="entry name" value="Acyl_Trfase/lysoPLipase"/>
</dbReference>
<comment type="caution">
    <text evidence="7">The sequence shown here is derived from an EMBL/GenBank/DDBJ whole genome shotgun (WGS) entry which is preliminary data.</text>
</comment>
<evidence type="ECO:0000313" key="8">
    <source>
        <dbReference type="Proteomes" id="UP000448943"/>
    </source>
</evidence>
<dbReference type="SMART" id="SM00827">
    <property type="entry name" value="PKS_AT"/>
    <property type="match status" value="1"/>
</dbReference>
<sequence>MNAVFMFPGQGSQVLGMGKDLYESVPFIKDKIEKASSVSKLDLPYYMFESNKEEMIQPEIAQISLYTLSTAIAMYLVEEGIQPWAVVGHSLGEYSSLVIAGSLRWEQGLELLLQRSEAMRKVNERNKGRMAAIMGLDESVVAEMCSEISSHLGEVCIANYNCPKQTVVSGQARAVEEVVQRARDARAIADVIHVQGACHSPLMENAQHELTYRIDKLTMSPPTCTFISSINGEKILDINTYQALFKHQITLPVYWEKAIKKCVELGAEQFVEVGPGRILTSLVKGVDRYLNVISIGDVHSLHQYMNQYTLSS</sequence>
<protein>
    <recommendedName>
        <fullName evidence="4">Malonyl CoA-acyl carrier protein transacylase</fullName>
        <ecNumber evidence="4">2.3.1.39</ecNumber>
    </recommendedName>
</protein>
<dbReference type="AlphaFoldDB" id="A0A6N9Q886"/>
<evidence type="ECO:0000256" key="4">
    <source>
        <dbReference type="PIRNR" id="PIRNR000446"/>
    </source>
</evidence>
<dbReference type="InterPro" id="IPR016036">
    <property type="entry name" value="Malonyl_transacylase_ACP-bd"/>
</dbReference>
<keyword evidence="1 4" id="KW-0808">Transferase</keyword>
<comment type="similarity">
    <text evidence="4">Belongs to the fabD family.</text>
</comment>
<reference evidence="7 8" key="1">
    <citation type="submission" date="2019-01" db="EMBL/GenBank/DDBJ databases">
        <title>Chengkuizengella sp. nov., isolated from deep-sea sediment of East Pacific Ocean.</title>
        <authorList>
            <person name="Yang J."/>
            <person name="Lai Q."/>
            <person name="Shao Z."/>
        </authorList>
    </citation>
    <scope>NUCLEOTIDE SEQUENCE [LARGE SCALE GENOMIC DNA]</scope>
    <source>
        <strain evidence="7 8">YPA3-1-1</strain>
    </source>
</reference>
<keyword evidence="8" id="KW-1185">Reference proteome</keyword>
<feature type="active site" evidence="5">
    <location>
        <position position="90"/>
    </location>
</feature>
<dbReference type="Pfam" id="PF00698">
    <property type="entry name" value="Acyl_transf_1"/>
    <property type="match status" value="1"/>
</dbReference>
<dbReference type="InterPro" id="IPR001227">
    <property type="entry name" value="Ac_transferase_dom_sf"/>
</dbReference>
<dbReference type="GO" id="GO:0005829">
    <property type="term" value="C:cytosol"/>
    <property type="evidence" value="ECO:0007669"/>
    <property type="project" value="TreeGrafter"/>
</dbReference>
<dbReference type="GO" id="GO:0004314">
    <property type="term" value="F:[acyl-carrier-protein] S-malonyltransferase activity"/>
    <property type="evidence" value="ECO:0007669"/>
    <property type="project" value="UniProtKB-EC"/>
</dbReference>
<dbReference type="GO" id="GO:0006633">
    <property type="term" value="P:fatty acid biosynthetic process"/>
    <property type="evidence" value="ECO:0007669"/>
    <property type="project" value="TreeGrafter"/>
</dbReference>
<comment type="catalytic activity">
    <reaction evidence="3 4">
        <text>holo-[ACP] + malonyl-CoA = malonyl-[ACP] + CoA</text>
        <dbReference type="Rhea" id="RHEA:41792"/>
        <dbReference type="Rhea" id="RHEA-COMP:9623"/>
        <dbReference type="Rhea" id="RHEA-COMP:9685"/>
        <dbReference type="ChEBI" id="CHEBI:57287"/>
        <dbReference type="ChEBI" id="CHEBI:57384"/>
        <dbReference type="ChEBI" id="CHEBI:64479"/>
        <dbReference type="ChEBI" id="CHEBI:78449"/>
        <dbReference type="EC" id="2.3.1.39"/>
    </reaction>
</comment>
<evidence type="ECO:0000256" key="2">
    <source>
        <dbReference type="ARBA" id="ARBA00023315"/>
    </source>
</evidence>
<dbReference type="SUPFAM" id="SSF55048">
    <property type="entry name" value="Probable ACP-binding domain of malonyl-CoA ACP transacylase"/>
    <property type="match status" value="1"/>
</dbReference>
<dbReference type="EC" id="2.3.1.39" evidence="4"/>